<dbReference type="GO" id="GO:0016787">
    <property type="term" value="F:hydrolase activity"/>
    <property type="evidence" value="ECO:0007669"/>
    <property type="project" value="UniProtKB-KW"/>
</dbReference>
<dbReference type="Gene3D" id="3.40.50.1000">
    <property type="entry name" value="HAD superfamily/HAD-like"/>
    <property type="match status" value="1"/>
</dbReference>
<dbReference type="Pfam" id="PF00702">
    <property type="entry name" value="Hydrolase"/>
    <property type="match status" value="1"/>
</dbReference>
<dbReference type="SUPFAM" id="SSF56784">
    <property type="entry name" value="HAD-like"/>
    <property type="match status" value="1"/>
</dbReference>
<dbReference type="PANTHER" id="PTHR43611:SF3">
    <property type="entry name" value="FLAVIN MONONUCLEOTIDE HYDROLASE 1, CHLOROPLATIC"/>
    <property type="match status" value="1"/>
</dbReference>
<evidence type="ECO:0000313" key="1">
    <source>
        <dbReference type="EMBL" id="ACQ92982.1"/>
    </source>
</evidence>
<dbReference type="Proteomes" id="UP000009073">
    <property type="component" value="Chromosome"/>
</dbReference>
<dbReference type="Gene3D" id="1.10.150.240">
    <property type="entry name" value="Putative phosphatase, domain 2"/>
    <property type="match status" value="1"/>
</dbReference>
<gene>
    <name evidence="1" type="ordered locus">Tola_1367</name>
</gene>
<dbReference type="NCBIfam" id="TIGR01509">
    <property type="entry name" value="HAD-SF-IA-v3"/>
    <property type="match status" value="1"/>
</dbReference>
<dbReference type="AlphaFoldDB" id="C4LEG5"/>
<dbReference type="EMBL" id="CP001616">
    <property type="protein sequence ID" value="ACQ92982.1"/>
    <property type="molecule type" value="Genomic_DNA"/>
</dbReference>
<keyword evidence="1" id="KW-0378">Hydrolase</keyword>
<dbReference type="InterPro" id="IPR023198">
    <property type="entry name" value="PGP-like_dom2"/>
</dbReference>
<keyword evidence="2" id="KW-1185">Reference proteome</keyword>
<proteinExistence type="predicted"/>
<name>C4LEG5_TOLAT</name>
<reference evidence="1 2" key="2">
    <citation type="journal article" date="2011" name="Stand. Genomic Sci.">
        <title>Complete genome sequence of Tolumonas auensis type strain (TA 4).</title>
        <authorList>
            <person name="Chertkov O."/>
            <person name="Copeland A."/>
            <person name="Lucas S."/>
            <person name="Lapidus A."/>
            <person name="Berry K.W."/>
            <person name="Detter J.C."/>
            <person name="Del Rio T.G."/>
            <person name="Hammon N."/>
            <person name="Dalin E."/>
            <person name="Tice H."/>
            <person name="Pitluck S."/>
            <person name="Richardson P."/>
            <person name="Bruce D."/>
            <person name="Goodwin L."/>
            <person name="Han C."/>
            <person name="Tapia R."/>
            <person name="Saunders E."/>
            <person name="Schmutz J."/>
            <person name="Brettin T."/>
            <person name="Larimer F."/>
            <person name="Land M."/>
            <person name="Hauser L."/>
            <person name="Spring S."/>
            <person name="Rohde M."/>
            <person name="Kyrpides N.C."/>
            <person name="Ivanova N."/>
            <person name="Goker M."/>
            <person name="Beller H.R."/>
            <person name="Klenk H.P."/>
            <person name="Woyke T."/>
        </authorList>
    </citation>
    <scope>NUCLEOTIDE SEQUENCE [LARGE SCALE GENOMIC DNA]</scope>
    <source>
        <strain evidence="2">DSM 9187 / TA4</strain>
    </source>
</reference>
<dbReference type="InterPro" id="IPR023214">
    <property type="entry name" value="HAD_sf"/>
</dbReference>
<dbReference type="SFLD" id="SFLDS00003">
    <property type="entry name" value="Haloacid_Dehalogenase"/>
    <property type="match status" value="1"/>
</dbReference>
<dbReference type="PANTHER" id="PTHR43611">
    <property type="entry name" value="ALPHA-D-GLUCOSE 1-PHOSPHATE PHOSPHATASE"/>
    <property type="match status" value="1"/>
</dbReference>
<dbReference type="InterPro" id="IPR036412">
    <property type="entry name" value="HAD-like_sf"/>
</dbReference>
<dbReference type="InterPro" id="IPR006439">
    <property type="entry name" value="HAD-SF_hydro_IA"/>
</dbReference>
<accession>C4LEG5</accession>
<dbReference type="CDD" id="cd02603">
    <property type="entry name" value="HAD_sEH-N_like"/>
    <property type="match status" value="1"/>
</dbReference>
<evidence type="ECO:0000313" key="2">
    <source>
        <dbReference type="Proteomes" id="UP000009073"/>
    </source>
</evidence>
<dbReference type="RefSeq" id="WP_012729581.1">
    <property type="nucleotide sequence ID" value="NC_012691.1"/>
</dbReference>
<dbReference type="STRING" id="595494.Tola_1367"/>
<dbReference type="SFLD" id="SFLDG01129">
    <property type="entry name" value="C1.5:_HAD__Beta-PGM__Phosphata"/>
    <property type="match status" value="1"/>
</dbReference>
<sequence>MNIIFDIGNVLVKWDPVDIVRSVINAPGAVRVAEHLFDHADWHEVDRGCLTIPEIIQRAVERTDIDEDIVTAIYQAVPASLTPIAENIDLLLQLKRAGHGIYALSNMGLDNAAYLAKTAPFWNEFDGRVISAEVKLIKPDPAIYEYLLEKNGLTNSGCIFIDDSLINVHTAENLGIKSIHFQSSAQVATELRKYISWA</sequence>
<protein>
    <submittedName>
        <fullName evidence="1">HAD-superfamily hydrolase, subfamily IA, variant 3</fullName>
    </submittedName>
</protein>
<dbReference type="HOGENOM" id="CLU_045011_9_1_6"/>
<dbReference type="KEGG" id="tau:Tola_1367"/>
<dbReference type="eggNOG" id="COG1011">
    <property type="taxonomic scope" value="Bacteria"/>
</dbReference>
<dbReference type="PRINTS" id="PR00413">
    <property type="entry name" value="HADHALOGNASE"/>
</dbReference>
<organism evidence="1 2">
    <name type="scientific">Tolumonas auensis (strain DSM 9187 / NBRC 110442 / TA 4)</name>
    <dbReference type="NCBI Taxonomy" id="595494"/>
    <lineage>
        <taxon>Bacteria</taxon>
        <taxon>Pseudomonadati</taxon>
        <taxon>Pseudomonadota</taxon>
        <taxon>Gammaproteobacteria</taxon>
        <taxon>Aeromonadales</taxon>
        <taxon>Aeromonadaceae</taxon>
        <taxon>Tolumonas</taxon>
    </lineage>
</organism>
<reference evidence="2" key="1">
    <citation type="submission" date="2009-05" db="EMBL/GenBank/DDBJ databases">
        <title>Complete sequence of Tolumonas auensis DSM 9187.</title>
        <authorList>
            <consortium name="US DOE Joint Genome Institute"/>
            <person name="Lucas S."/>
            <person name="Copeland A."/>
            <person name="Lapidus A."/>
            <person name="Glavina del Rio T."/>
            <person name="Tice H."/>
            <person name="Bruce D."/>
            <person name="Goodwin L."/>
            <person name="Pitluck S."/>
            <person name="Chertkov O."/>
            <person name="Brettin T."/>
            <person name="Detter J.C."/>
            <person name="Han C."/>
            <person name="Larimer F."/>
            <person name="Land M."/>
            <person name="Hauser L."/>
            <person name="Kyrpides N."/>
            <person name="Mikhailova N."/>
            <person name="Spring S."/>
            <person name="Beller H."/>
        </authorList>
    </citation>
    <scope>NUCLEOTIDE SEQUENCE [LARGE SCALE GENOMIC DNA]</scope>
    <source>
        <strain evidence="2">DSM 9187 / TA4</strain>
    </source>
</reference>